<dbReference type="Gene3D" id="1.25.40.10">
    <property type="entry name" value="Tetratricopeptide repeat domain"/>
    <property type="match status" value="1"/>
</dbReference>
<organism evidence="2 3">
    <name type="scientific">Salinisphaera dokdonensis CL-ES53</name>
    <dbReference type="NCBI Taxonomy" id="1304272"/>
    <lineage>
        <taxon>Bacteria</taxon>
        <taxon>Pseudomonadati</taxon>
        <taxon>Pseudomonadota</taxon>
        <taxon>Gammaproteobacteria</taxon>
        <taxon>Salinisphaerales</taxon>
        <taxon>Salinisphaeraceae</taxon>
        <taxon>Salinisphaera</taxon>
    </lineage>
</organism>
<comment type="caution">
    <text evidence="2">The sequence shown here is derived from an EMBL/GenBank/DDBJ whole genome shotgun (WGS) entry which is preliminary data.</text>
</comment>
<evidence type="ECO:0008006" key="4">
    <source>
        <dbReference type="Google" id="ProtNLM"/>
    </source>
</evidence>
<evidence type="ECO:0000256" key="1">
    <source>
        <dbReference type="SAM" id="MobiDB-lite"/>
    </source>
</evidence>
<dbReference type="SUPFAM" id="SSF48452">
    <property type="entry name" value="TPR-like"/>
    <property type="match status" value="1"/>
</dbReference>
<dbReference type="Proteomes" id="UP001460888">
    <property type="component" value="Unassembled WGS sequence"/>
</dbReference>
<proteinExistence type="predicted"/>
<sequence length="260" mass="28116">MMSAVVSIGRVVPALLCALILLVGCSTQRVSPRDLPGSTLDEARGPDENARLYTDLIRQLIAKDRLYAALAHLQAREQEFGVSDELRLLRADILRKMNDYAGARALYEQLLNTPYVGQAHHGLGLVIARDDLAAGQSHLEQAVTLVPTDARMRNDLGYALLRQGQLAEARLQLATAYQLDEANELNRNNYILLLLVEGNDRKAARIAADNQINAGVMRGLRQQAQTITGSTAAAITDQRPMPVREMPSQASSPGVGGGGG</sequence>
<protein>
    <recommendedName>
        <fullName evidence="4">Flp pilus assembly protein TadD</fullName>
    </recommendedName>
</protein>
<feature type="region of interest" description="Disordered" evidence="1">
    <location>
        <begin position="232"/>
        <end position="260"/>
    </location>
</feature>
<evidence type="ECO:0000313" key="2">
    <source>
        <dbReference type="EMBL" id="MES1928525.1"/>
    </source>
</evidence>
<name>A0ABV2AY06_9GAMM</name>
<dbReference type="EMBL" id="APND01000001">
    <property type="protein sequence ID" value="MES1928525.1"/>
    <property type="molecule type" value="Genomic_DNA"/>
</dbReference>
<dbReference type="InterPro" id="IPR011990">
    <property type="entry name" value="TPR-like_helical_dom_sf"/>
</dbReference>
<keyword evidence="3" id="KW-1185">Reference proteome</keyword>
<evidence type="ECO:0000313" key="3">
    <source>
        <dbReference type="Proteomes" id="UP001460888"/>
    </source>
</evidence>
<gene>
    <name evidence="2" type="ORF">SADO_04680</name>
</gene>
<accession>A0ABV2AY06</accession>
<reference evidence="2 3" key="1">
    <citation type="submission" date="2013-03" db="EMBL/GenBank/DDBJ databases">
        <title>Salinisphaera dokdonensis CL-ES53 Genome Sequencing.</title>
        <authorList>
            <person name="Li C."/>
            <person name="Lai Q."/>
            <person name="Shao Z."/>
        </authorList>
    </citation>
    <scope>NUCLEOTIDE SEQUENCE [LARGE SCALE GENOMIC DNA]</scope>
    <source>
        <strain evidence="2 3">CL-ES53</strain>
    </source>
</reference>